<proteinExistence type="predicted"/>
<keyword evidence="3" id="KW-1185">Reference proteome</keyword>
<protein>
    <submittedName>
        <fullName evidence="2">Uncharacterized protein</fullName>
    </submittedName>
</protein>
<evidence type="ECO:0000256" key="1">
    <source>
        <dbReference type="SAM" id="Phobius"/>
    </source>
</evidence>
<feature type="transmembrane region" description="Helical" evidence="1">
    <location>
        <begin position="86"/>
        <end position="107"/>
    </location>
</feature>
<evidence type="ECO:0000313" key="3">
    <source>
        <dbReference type="Proteomes" id="UP000254771"/>
    </source>
</evidence>
<sequence>MLNTSSLTLKRLAALVWYIGVVVLLTKSSGLFLDAGRSGADPLWIVLAILSGLVIGWVKAKYLFINVCNRNLKRINALKQPMLWQFYRLRFFVFLGLMVSLGAYLSRVVQGDYLMLIALAVVELSVATALLVSSHCFWRG</sequence>
<keyword evidence="1" id="KW-0472">Membrane</keyword>
<dbReference type="Proteomes" id="UP000254771">
    <property type="component" value="Unassembled WGS sequence"/>
</dbReference>
<organism evidence="2 3">
    <name type="scientific">endosymbiont of Escarpia spicata</name>
    <dbReference type="NCBI Taxonomy" id="2200908"/>
    <lineage>
        <taxon>Bacteria</taxon>
        <taxon>Pseudomonadati</taxon>
        <taxon>Pseudomonadota</taxon>
        <taxon>Gammaproteobacteria</taxon>
        <taxon>sulfur-oxidizing symbionts</taxon>
    </lineage>
</organism>
<reference evidence="2 3" key="1">
    <citation type="journal article" date="2018" name="ISME J.">
        <title>Endosymbiont genomes yield clues of tubeworm success.</title>
        <authorList>
            <person name="Li Y."/>
            <person name="Liles M.R."/>
            <person name="Halanych K.M."/>
        </authorList>
    </citation>
    <scope>NUCLEOTIDE SEQUENCE [LARGE SCALE GENOMIC DNA]</scope>
    <source>
        <strain evidence="2">A1462</strain>
    </source>
</reference>
<feature type="transmembrane region" description="Helical" evidence="1">
    <location>
        <begin position="44"/>
        <end position="65"/>
    </location>
</feature>
<dbReference type="AlphaFoldDB" id="A0A370DT74"/>
<name>A0A370DT74_9GAMM</name>
<dbReference type="EMBL" id="QFXE01000001">
    <property type="protein sequence ID" value="RDH88401.1"/>
    <property type="molecule type" value="Genomic_DNA"/>
</dbReference>
<comment type="caution">
    <text evidence="2">The sequence shown here is derived from an EMBL/GenBank/DDBJ whole genome shotgun (WGS) entry which is preliminary data.</text>
</comment>
<accession>A0A370DT74</accession>
<feature type="transmembrane region" description="Helical" evidence="1">
    <location>
        <begin position="12"/>
        <end position="32"/>
    </location>
</feature>
<keyword evidence="1" id="KW-0812">Transmembrane</keyword>
<feature type="transmembrane region" description="Helical" evidence="1">
    <location>
        <begin position="113"/>
        <end position="138"/>
    </location>
</feature>
<gene>
    <name evidence="2" type="ORF">DIZ78_00205</name>
</gene>
<keyword evidence="1" id="KW-1133">Transmembrane helix</keyword>
<evidence type="ECO:0000313" key="2">
    <source>
        <dbReference type="EMBL" id="RDH88401.1"/>
    </source>
</evidence>